<proteinExistence type="inferred from homology"/>
<dbReference type="GO" id="GO:0006935">
    <property type="term" value="P:chemotaxis"/>
    <property type="evidence" value="ECO:0007669"/>
    <property type="project" value="UniProtKB-KW"/>
</dbReference>
<reference evidence="11" key="1">
    <citation type="submission" date="2023-07" db="EMBL/GenBank/DDBJ databases">
        <title>Isolates cultured from stool samples of acute diarrhea patients.</title>
        <authorList>
            <person name="Jiang S."/>
        </authorList>
    </citation>
    <scope>NUCLEOTIDE SEQUENCE</scope>
    <source>
        <strain evidence="11">L4424</strain>
    </source>
</reference>
<protein>
    <submittedName>
        <fullName evidence="11">Methyl-accepting chemotaxis protein</fullName>
    </submittedName>
</protein>
<dbReference type="CDD" id="cd11386">
    <property type="entry name" value="MCP_signal"/>
    <property type="match status" value="1"/>
</dbReference>
<feature type="domain" description="Methyl-accepting transducer" evidence="9">
    <location>
        <begin position="113"/>
        <end position="342"/>
    </location>
</feature>
<dbReference type="FunFam" id="1.10.287.950:FF:000001">
    <property type="entry name" value="Methyl-accepting chemotaxis sensory transducer"/>
    <property type="match status" value="1"/>
</dbReference>
<comment type="similarity">
    <text evidence="5">Belongs to the methyl-accepting chemotaxis (MCP) protein family.</text>
</comment>
<keyword evidence="8" id="KW-0812">Transmembrane</keyword>
<dbReference type="InterPro" id="IPR004089">
    <property type="entry name" value="MCPsignal_dom"/>
</dbReference>
<dbReference type="PANTHER" id="PTHR43531:SF14">
    <property type="entry name" value="METHYL-ACCEPTING CHEMOTAXIS PROTEIN I-RELATED"/>
    <property type="match status" value="1"/>
</dbReference>
<dbReference type="Proteomes" id="UP001176432">
    <property type="component" value="Unassembled WGS sequence"/>
</dbReference>
<keyword evidence="8" id="KW-0472">Membrane</keyword>
<sequence length="380" mass="40603">MLKNISVRTFIIGFLFSLFLVSAGVVVLISSNTSLFISLNVINFVALFLLWVYMTKYLVTPINTVKRSIEEVTAGNLGVSIPEFGNNCAGRLIPGINSLSGNIATLVREIRASSQTAMTLSDQLSARSAQLSVKTEQQSASLVQTAASMEQMAASTKNNADNTRLASEQANVATLQARKGGELMGQVASNMQSITECAQQMTEIISLIDGIAFQTNILALNAAVEAARAGDHGKGFSVVAEEVRNLAHRSAEAAKNIKTLIEVTSSNVTQGASVVSQAEKNMHEIVTGSGNVSRLMDDISASTSEQEKGISQITLALSELERVTQSNVAMAEELNGSSDVLRNQVIELQTRTRNFRLEQSSLSSSSGGSPSFLQRPEHSL</sequence>
<dbReference type="PANTHER" id="PTHR43531">
    <property type="entry name" value="PROTEIN ICFG"/>
    <property type="match status" value="1"/>
</dbReference>
<evidence type="ECO:0000256" key="1">
    <source>
        <dbReference type="ARBA" id="ARBA00004429"/>
    </source>
</evidence>
<dbReference type="AlphaFoldDB" id="A0AAW7ZXR5"/>
<feature type="transmembrane region" description="Helical" evidence="8">
    <location>
        <begin position="35"/>
        <end position="54"/>
    </location>
</feature>
<keyword evidence="8" id="KW-1133">Transmembrane helix</keyword>
<comment type="subcellular location">
    <subcellularLocation>
        <location evidence="1">Cell inner membrane</location>
        <topology evidence="1">Multi-pass membrane protein</topology>
    </subcellularLocation>
</comment>
<evidence type="ECO:0000256" key="7">
    <source>
        <dbReference type="SAM" id="MobiDB-lite"/>
    </source>
</evidence>
<dbReference type="PROSITE" id="PS50111">
    <property type="entry name" value="CHEMOTAXIS_TRANSDUC_2"/>
    <property type="match status" value="1"/>
</dbReference>
<evidence type="ECO:0000313" key="11">
    <source>
        <dbReference type="EMBL" id="MDO7923868.1"/>
    </source>
</evidence>
<evidence type="ECO:0000256" key="4">
    <source>
        <dbReference type="ARBA" id="ARBA00023224"/>
    </source>
</evidence>
<keyword evidence="2" id="KW-0488">Methylation</keyword>
<dbReference type="GO" id="GO:0005886">
    <property type="term" value="C:plasma membrane"/>
    <property type="evidence" value="ECO:0007669"/>
    <property type="project" value="UniProtKB-SubCell"/>
</dbReference>
<evidence type="ECO:0000259" key="9">
    <source>
        <dbReference type="PROSITE" id="PS50111"/>
    </source>
</evidence>
<evidence type="ECO:0000256" key="3">
    <source>
        <dbReference type="ARBA" id="ARBA00022500"/>
    </source>
</evidence>
<dbReference type="SUPFAM" id="SSF58104">
    <property type="entry name" value="Methyl-accepting chemotaxis protein (MCP) signaling domain"/>
    <property type="match status" value="1"/>
</dbReference>
<name>A0AAW7ZXR5_ENTAS</name>
<evidence type="ECO:0000256" key="2">
    <source>
        <dbReference type="ARBA" id="ARBA00022481"/>
    </source>
</evidence>
<dbReference type="GO" id="GO:0004888">
    <property type="term" value="F:transmembrane signaling receptor activity"/>
    <property type="evidence" value="ECO:0007669"/>
    <property type="project" value="TreeGrafter"/>
</dbReference>
<evidence type="ECO:0000256" key="6">
    <source>
        <dbReference type="PROSITE-ProRule" id="PRU00284"/>
    </source>
</evidence>
<feature type="transmembrane region" description="Helical" evidence="8">
    <location>
        <begin position="7"/>
        <end position="29"/>
    </location>
</feature>
<dbReference type="EMBL" id="JAUPXB010000001">
    <property type="protein sequence ID" value="MDO7923868.1"/>
    <property type="molecule type" value="Genomic_DNA"/>
</dbReference>
<feature type="domain" description="HAMP" evidence="10">
    <location>
        <begin position="56"/>
        <end position="108"/>
    </location>
</feature>
<keyword evidence="3" id="KW-0145">Chemotaxis</keyword>
<dbReference type="SMART" id="SM00283">
    <property type="entry name" value="MA"/>
    <property type="match status" value="1"/>
</dbReference>
<feature type="region of interest" description="Disordered" evidence="7">
    <location>
        <begin position="358"/>
        <end position="380"/>
    </location>
</feature>
<evidence type="ECO:0000313" key="12">
    <source>
        <dbReference type="Proteomes" id="UP001176432"/>
    </source>
</evidence>
<evidence type="ECO:0000256" key="5">
    <source>
        <dbReference type="ARBA" id="ARBA00029447"/>
    </source>
</evidence>
<dbReference type="InterPro" id="IPR051310">
    <property type="entry name" value="MCP_chemotaxis"/>
</dbReference>
<dbReference type="PROSITE" id="PS50885">
    <property type="entry name" value="HAMP"/>
    <property type="match status" value="1"/>
</dbReference>
<dbReference type="GO" id="GO:0007165">
    <property type="term" value="P:signal transduction"/>
    <property type="evidence" value="ECO:0007669"/>
    <property type="project" value="UniProtKB-KW"/>
</dbReference>
<evidence type="ECO:0000256" key="8">
    <source>
        <dbReference type="SAM" id="Phobius"/>
    </source>
</evidence>
<accession>A0AAW7ZXR5</accession>
<dbReference type="InterPro" id="IPR003660">
    <property type="entry name" value="HAMP_dom"/>
</dbReference>
<dbReference type="Gene3D" id="1.10.287.950">
    <property type="entry name" value="Methyl-accepting chemotaxis protein"/>
    <property type="match status" value="1"/>
</dbReference>
<dbReference type="Pfam" id="PF00015">
    <property type="entry name" value="MCPsignal"/>
    <property type="match status" value="1"/>
</dbReference>
<evidence type="ECO:0000259" key="10">
    <source>
        <dbReference type="PROSITE" id="PS50885"/>
    </source>
</evidence>
<organism evidence="11 12">
    <name type="scientific">Enterobacter asburiae</name>
    <dbReference type="NCBI Taxonomy" id="61645"/>
    <lineage>
        <taxon>Bacteria</taxon>
        <taxon>Pseudomonadati</taxon>
        <taxon>Pseudomonadota</taxon>
        <taxon>Gammaproteobacteria</taxon>
        <taxon>Enterobacterales</taxon>
        <taxon>Enterobacteriaceae</taxon>
        <taxon>Enterobacter</taxon>
        <taxon>Enterobacter cloacae complex</taxon>
    </lineage>
</organism>
<keyword evidence="4 6" id="KW-0807">Transducer</keyword>
<comment type="caution">
    <text evidence="11">The sequence shown here is derived from an EMBL/GenBank/DDBJ whole genome shotgun (WGS) entry which is preliminary data.</text>
</comment>
<gene>
    <name evidence="11" type="ORF">Q5934_20715</name>
</gene>
<feature type="compositionally biased region" description="Low complexity" evidence="7">
    <location>
        <begin position="360"/>
        <end position="371"/>
    </location>
</feature>
<dbReference type="RefSeq" id="WP_065120849.1">
    <property type="nucleotide sequence ID" value="NZ_CP083834.1"/>
</dbReference>